<reference evidence="3 4" key="1">
    <citation type="submission" date="2024-02" db="EMBL/GenBank/DDBJ databases">
        <authorList>
            <person name="Daric V."/>
            <person name="Darras S."/>
        </authorList>
    </citation>
    <scope>NUCLEOTIDE SEQUENCE [LARGE SCALE GENOMIC DNA]</scope>
</reference>
<dbReference type="Gene3D" id="3.10.20.90">
    <property type="entry name" value="Phosphatidylinositol 3-kinase Catalytic Subunit, Chain A, domain 1"/>
    <property type="match status" value="1"/>
</dbReference>
<feature type="compositionally biased region" description="Polar residues" evidence="1">
    <location>
        <begin position="325"/>
        <end position="338"/>
    </location>
</feature>
<evidence type="ECO:0000259" key="2">
    <source>
        <dbReference type="Pfam" id="PF09469"/>
    </source>
</evidence>
<feature type="compositionally biased region" description="Acidic residues" evidence="1">
    <location>
        <begin position="14"/>
        <end position="26"/>
    </location>
</feature>
<dbReference type="Pfam" id="PF09469">
    <property type="entry name" value="Cobl"/>
    <property type="match status" value="1"/>
</dbReference>
<feature type="region of interest" description="Disordered" evidence="1">
    <location>
        <begin position="566"/>
        <end position="593"/>
    </location>
</feature>
<feature type="compositionally biased region" description="Basic and acidic residues" evidence="1">
    <location>
        <begin position="362"/>
        <end position="386"/>
    </location>
</feature>
<feature type="region of interest" description="Disordered" evidence="1">
    <location>
        <begin position="720"/>
        <end position="744"/>
    </location>
</feature>
<comment type="caution">
    <text evidence="3">The sequence shown here is derived from an EMBL/GenBank/DDBJ whole genome shotgun (WGS) entry which is preliminary data.</text>
</comment>
<evidence type="ECO:0000313" key="4">
    <source>
        <dbReference type="Proteomes" id="UP001642483"/>
    </source>
</evidence>
<feature type="compositionally biased region" description="Basic and acidic residues" evidence="1">
    <location>
        <begin position="645"/>
        <end position="654"/>
    </location>
</feature>
<feature type="compositionally biased region" description="Basic and acidic residues" evidence="1">
    <location>
        <begin position="471"/>
        <end position="483"/>
    </location>
</feature>
<feature type="compositionally biased region" description="Polar residues" evidence="1">
    <location>
        <begin position="232"/>
        <end position="245"/>
    </location>
</feature>
<sequence>MASVHSRSNSEDANMSEDSESTQDSTDLDYDVTIDVLMPDNTVKKTNIVASTPWSDVRTQLCSQLKLTPSSHVIDFISKSNGNKFQRKASRAIGKMDVGMITIQAKGNGTTKHVTPHPVSSNKENTVRLIVRLARIRQSIIRVNPDVPLKNIFTIVGDKLNLNEEAKKQVELRHPVQTNVKLDPELSLNHYNLREVYLVDKKSESSKHSKPPPPPPPPTKTKRKAPLPPQRTPSGDITPQSQSPAIQHRDPPAVGESDKKPVPAKRRAAPPPPQSKPELPPQPSRKPGEETRVDIKEAAKPEDENQKDSSSETTVAREPSEDVQEATNELDQVLNDITSEGESSHDEADSAEEVVEDEVTITEEKVPETAQDEKSVDSDTEDKPDSVEDVDPTFGTISTSDLLGESTNVATETKPDDVTIEVVETDKVVKHEAVEEIVTTESKQETENNGMKYGDIIVYDVSDDDVTPEMETEKEAASSKDMEETIPLPADVDPPSDLEDLDLPPPPPSLLDDDETLPAQVPDLGPSIPAEDPSSCHHEQLVMPDLPPELADVSLEEEVAEKLVIKETSSIPSDQSRADQTQEETIERKEDNFDLHVAESLNIPLEAIGEERNKADVSDNRKEAKVDMNYNLVKKNEDELSESDETAKEIEKLHRQIKKMRDRNSVKQSQKSEQYQKMKESNRNSWHPGTKSFTFVPNQKQKLFSHQDYKVAPVGGIELSNSGEIKGINDDPKKSDDVKVEQTAPKLRSTLPSYYKKFLGVNAFAAKDSKK</sequence>
<protein>
    <recommendedName>
        <fullName evidence="2">Cordon-bleu ubiquitin-like domain-containing protein</fullName>
    </recommendedName>
</protein>
<dbReference type="EMBL" id="CAWYQH010000013">
    <property type="protein sequence ID" value="CAK8674372.1"/>
    <property type="molecule type" value="Genomic_DNA"/>
</dbReference>
<feature type="compositionally biased region" description="Polar residues" evidence="1">
    <location>
        <begin position="567"/>
        <end position="579"/>
    </location>
</feature>
<dbReference type="InterPro" id="IPR039895">
    <property type="entry name" value="COBL-like"/>
</dbReference>
<feature type="domain" description="Cordon-bleu ubiquitin-like" evidence="2">
    <location>
        <begin position="123"/>
        <end position="209"/>
    </location>
</feature>
<feature type="compositionally biased region" description="Polar residues" evidence="1">
    <location>
        <begin position="1"/>
        <end position="13"/>
    </location>
</feature>
<feature type="compositionally biased region" description="Basic and acidic residues" evidence="1">
    <location>
        <begin position="727"/>
        <end position="740"/>
    </location>
</feature>
<feature type="compositionally biased region" description="Basic and acidic residues" evidence="1">
    <location>
        <begin position="247"/>
        <end position="261"/>
    </location>
</feature>
<feature type="compositionally biased region" description="Acidic residues" evidence="1">
    <location>
        <begin position="349"/>
        <end position="361"/>
    </location>
</feature>
<feature type="compositionally biased region" description="Pro residues" evidence="1">
    <location>
        <begin position="269"/>
        <end position="284"/>
    </location>
</feature>
<feature type="region of interest" description="Disordered" evidence="1">
    <location>
        <begin position="200"/>
        <end position="417"/>
    </location>
</feature>
<gene>
    <name evidence="3" type="ORF">CVLEPA_LOCUS4075</name>
</gene>
<dbReference type="InterPro" id="IPR019025">
    <property type="entry name" value="Cordon-bleu_ubiquitin_domain"/>
</dbReference>
<feature type="compositionally biased region" description="Polar residues" evidence="1">
    <location>
        <begin position="395"/>
        <end position="411"/>
    </location>
</feature>
<feature type="compositionally biased region" description="Polar residues" evidence="1">
    <location>
        <begin position="683"/>
        <end position="692"/>
    </location>
</feature>
<evidence type="ECO:0000256" key="1">
    <source>
        <dbReference type="SAM" id="MobiDB-lite"/>
    </source>
</evidence>
<dbReference type="Proteomes" id="UP001642483">
    <property type="component" value="Unassembled WGS sequence"/>
</dbReference>
<evidence type="ECO:0000313" key="3">
    <source>
        <dbReference type="EMBL" id="CAK8674372.1"/>
    </source>
</evidence>
<accession>A0ABP0F7T6</accession>
<dbReference type="PANTHER" id="PTHR21557:SF2">
    <property type="entry name" value="CORDON-BLEU PROTEIN-LIKE 1"/>
    <property type="match status" value="1"/>
</dbReference>
<feature type="compositionally biased region" description="Basic and acidic residues" evidence="1">
    <location>
        <begin position="286"/>
        <end position="310"/>
    </location>
</feature>
<feature type="region of interest" description="Disordered" evidence="1">
    <location>
        <begin position="463"/>
        <end position="540"/>
    </location>
</feature>
<keyword evidence="4" id="KW-1185">Reference proteome</keyword>
<name>A0ABP0F7T6_CLALP</name>
<feature type="region of interest" description="Disordered" evidence="1">
    <location>
        <begin position="638"/>
        <end position="692"/>
    </location>
</feature>
<proteinExistence type="predicted"/>
<feature type="region of interest" description="Disordered" evidence="1">
    <location>
        <begin position="1"/>
        <end position="26"/>
    </location>
</feature>
<dbReference type="PANTHER" id="PTHR21557">
    <property type="entry name" value="CORDON-BLEU"/>
    <property type="match status" value="1"/>
</dbReference>
<organism evidence="3 4">
    <name type="scientific">Clavelina lepadiformis</name>
    <name type="common">Light-bulb sea squirt</name>
    <name type="synonym">Ascidia lepadiformis</name>
    <dbReference type="NCBI Taxonomy" id="159417"/>
    <lineage>
        <taxon>Eukaryota</taxon>
        <taxon>Metazoa</taxon>
        <taxon>Chordata</taxon>
        <taxon>Tunicata</taxon>
        <taxon>Ascidiacea</taxon>
        <taxon>Aplousobranchia</taxon>
        <taxon>Clavelinidae</taxon>
        <taxon>Clavelina</taxon>
    </lineage>
</organism>